<evidence type="ECO:0000313" key="2">
    <source>
        <dbReference type="EMBL" id="KAH3681224.1"/>
    </source>
</evidence>
<accession>A0A9P8Q1W1</accession>
<keyword evidence="3" id="KW-1185">Reference proteome</keyword>
<reference evidence="2" key="1">
    <citation type="journal article" date="2021" name="Open Biol.">
        <title>Shared evolutionary footprints suggest mitochondrial oxidative damage underlies multiple complex I losses in fungi.</title>
        <authorList>
            <person name="Schikora-Tamarit M.A."/>
            <person name="Marcet-Houben M."/>
            <person name="Nosek J."/>
            <person name="Gabaldon T."/>
        </authorList>
    </citation>
    <scope>NUCLEOTIDE SEQUENCE</scope>
    <source>
        <strain evidence="2">CBS2887</strain>
    </source>
</reference>
<dbReference type="AlphaFoldDB" id="A0A9P8Q1W1"/>
<evidence type="ECO:0000256" key="1">
    <source>
        <dbReference type="SAM" id="SignalP"/>
    </source>
</evidence>
<sequence length="148" mass="16796">MHLIVLELFFFLVEHFFEQVDELDKLSWRLLVLRNEVNSDTEINDDITIGGDPRVSLVVHVLKLEGLRLAVIGIINRTALQQLRGDLNSALDRPFTHPVNDTTIEQGRGRDNTAIVLITGRITDCKDNVQVSSHFSSEPIVQFLFGFK</sequence>
<organism evidence="2 3">
    <name type="scientific">Wickerhamomyces pijperi</name>
    <name type="common">Yeast</name>
    <name type="synonym">Pichia pijperi</name>
    <dbReference type="NCBI Taxonomy" id="599730"/>
    <lineage>
        <taxon>Eukaryota</taxon>
        <taxon>Fungi</taxon>
        <taxon>Dikarya</taxon>
        <taxon>Ascomycota</taxon>
        <taxon>Saccharomycotina</taxon>
        <taxon>Saccharomycetes</taxon>
        <taxon>Phaffomycetales</taxon>
        <taxon>Wickerhamomycetaceae</taxon>
        <taxon>Wickerhamomyces</taxon>
    </lineage>
</organism>
<keyword evidence="1" id="KW-0732">Signal</keyword>
<reference evidence="2" key="2">
    <citation type="submission" date="2021-01" db="EMBL/GenBank/DDBJ databases">
        <authorList>
            <person name="Schikora-Tamarit M.A."/>
        </authorList>
    </citation>
    <scope>NUCLEOTIDE SEQUENCE</scope>
    <source>
        <strain evidence="2">CBS2887</strain>
    </source>
</reference>
<evidence type="ECO:0000313" key="3">
    <source>
        <dbReference type="Proteomes" id="UP000774326"/>
    </source>
</evidence>
<feature type="signal peptide" evidence="1">
    <location>
        <begin position="1"/>
        <end position="15"/>
    </location>
</feature>
<gene>
    <name evidence="2" type="ORF">WICPIJ_007807</name>
</gene>
<feature type="chain" id="PRO_5040503167" evidence="1">
    <location>
        <begin position="16"/>
        <end position="148"/>
    </location>
</feature>
<comment type="caution">
    <text evidence="2">The sequence shown here is derived from an EMBL/GenBank/DDBJ whole genome shotgun (WGS) entry which is preliminary data.</text>
</comment>
<dbReference type="EMBL" id="JAEUBG010004534">
    <property type="protein sequence ID" value="KAH3681224.1"/>
    <property type="molecule type" value="Genomic_DNA"/>
</dbReference>
<dbReference type="Proteomes" id="UP000774326">
    <property type="component" value="Unassembled WGS sequence"/>
</dbReference>
<protein>
    <submittedName>
        <fullName evidence="2">Uncharacterized protein</fullName>
    </submittedName>
</protein>
<name>A0A9P8Q1W1_WICPI</name>
<proteinExistence type="predicted"/>